<keyword evidence="2" id="KW-0472">Membrane</keyword>
<name>A0A9E3ZUF4_9ENTE</name>
<feature type="transmembrane region" description="Helical" evidence="2">
    <location>
        <begin position="6"/>
        <end position="28"/>
    </location>
</feature>
<dbReference type="EMBL" id="JAJJVO010000094">
    <property type="protein sequence ID" value="MCC9273864.1"/>
    <property type="molecule type" value="Genomic_DNA"/>
</dbReference>
<feature type="transmembrane region" description="Helical" evidence="2">
    <location>
        <begin position="40"/>
        <end position="58"/>
    </location>
</feature>
<comment type="caution">
    <text evidence="3">The sequence shown here is derived from an EMBL/GenBank/DDBJ whole genome shotgun (WGS) entry which is preliminary data.</text>
</comment>
<sequence length="260" mass="29396">MDILGSLMFLFGGATSFGLSLLLLFNIIKNRENTKAPNKIYPFMFYSLVASVAGSLISLELLNFAIVVLCSLQLLLFASVYFLYSKYGIKLSLSSSKYQPNDKTEQQLQPLKTIDQEKEQPSRYRELNEKFVNQPDKYKERNTELAEKKKQQEILANQEEIRKQEELIQAAVNQRFQQMQQPPVKRKEAGLFHQGIFCPNCRGLDVQFMQNKRKKFSVGKAVVGGALAGGIGAAAGLAGKKGKKNQWRCNDCGETFYSKK</sequence>
<keyword evidence="2" id="KW-0812">Transmembrane</keyword>
<gene>
    <name evidence="3" type="ORF">K8V42_06195</name>
</gene>
<feature type="transmembrane region" description="Helical" evidence="2">
    <location>
        <begin position="64"/>
        <end position="84"/>
    </location>
</feature>
<organism evidence="3 4">
    <name type="scientific">Enterococcus aquimarinus</name>
    <dbReference type="NCBI Taxonomy" id="328396"/>
    <lineage>
        <taxon>Bacteria</taxon>
        <taxon>Bacillati</taxon>
        <taxon>Bacillota</taxon>
        <taxon>Bacilli</taxon>
        <taxon>Lactobacillales</taxon>
        <taxon>Enterococcaceae</taxon>
        <taxon>Enterococcus</taxon>
    </lineage>
</organism>
<evidence type="ECO:0000313" key="3">
    <source>
        <dbReference type="EMBL" id="MCC9273864.1"/>
    </source>
</evidence>
<evidence type="ECO:0000313" key="4">
    <source>
        <dbReference type="Proteomes" id="UP000813384"/>
    </source>
</evidence>
<accession>A0A9E3ZUF4</accession>
<proteinExistence type="predicted"/>
<evidence type="ECO:0000256" key="2">
    <source>
        <dbReference type="SAM" id="Phobius"/>
    </source>
</evidence>
<reference evidence="3" key="2">
    <citation type="submission" date="2021-11" db="EMBL/GenBank/DDBJ databases">
        <authorList>
            <person name="Gilroy R."/>
        </authorList>
    </citation>
    <scope>NUCLEOTIDE SEQUENCE</scope>
    <source>
        <strain evidence="3">150</strain>
    </source>
</reference>
<dbReference type="AlphaFoldDB" id="A0A9E3ZUF4"/>
<evidence type="ECO:0000256" key="1">
    <source>
        <dbReference type="SAM" id="MobiDB-lite"/>
    </source>
</evidence>
<protein>
    <submittedName>
        <fullName evidence="3">Uncharacterized protein</fullName>
    </submittedName>
</protein>
<feature type="region of interest" description="Disordered" evidence="1">
    <location>
        <begin position="100"/>
        <end position="121"/>
    </location>
</feature>
<reference evidence="3" key="1">
    <citation type="journal article" date="2021" name="PeerJ">
        <title>Extensive microbial diversity within the chicken gut microbiome revealed by metagenomics and culture.</title>
        <authorList>
            <person name="Gilroy R."/>
            <person name="Ravi A."/>
            <person name="Getino M."/>
            <person name="Pursley I."/>
            <person name="Horton D.L."/>
            <person name="Alikhan N.F."/>
            <person name="Baker D."/>
            <person name="Gharbi K."/>
            <person name="Hall N."/>
            <person name="Watson M."/>
            <person name="Adriaenssens E.M."/>
            <person name="Foster-Nyarko E."/>
            <person name="Jarju S."/>
            <person name="Secka A."/>
            <person name="Antonio M."/>
            <person name="Oren A."/>
            <person name="Chaudhuri R.R."/>
            <person name="La Ragione R."/>
            <person name="Hildebrand F."/>
            <person name="Pallen M.J."/>
        </authorList>
    </citation>
    <scope>NUCLEOTIDE SEQUENCE</scope>
    <source>
        <strain evidence="3">150</strain>
    </source>
</reference>
<keyword evidence="2" id="KW-1133">Transmembrane helix</keyword>
<feature type="transmembrane region" description="Helical" evidence="2">
    <location>
        <begin position="218"/>
        <end position="238"/>
    </location>
</feature>
<dbReference type="Proteomes" id="UP000813384">
    <property type="component" value="Unassembled WGS sequence"/>
</dbReference>